<keyword evidence="1" id="KW-0677">Repeat</keyword>
<keyword evidence="2 3" id="KW-0040">ANK repeat</keyword>
<evidence type="ECO:0000313" key="5">
    <source>
        <dbReference type="EnsemblMetazoa" id="Aqu2.1.30030_001"/>
    </source>
</evidence>
<reference evidence="6" key="1">
    <citation type="journal article" date="2010" name="Nature">
        <title>The Amphimedon queenslandica genome and the evolution of animal complexity.</title>
        <authorList>
            <person name="Srivastava M."/>
            <person name="Simakov O."/>
            <person name="Chapman J."/>
            <person name="Fahey B."/>
            <person name="Gauthier M.E."/>
            <person name="Mitros T."/>
            <person name="Richards G.S."/>
            <person name="Conaco C."/>
            <person name="Dacre M."/>
            <person name="Hellsten U."/>
            <person name="Larroux C."/>
            <person name="Putnam N.H."/>
            <person name="Stanke M."/>
            <person name="Adamska M."/>
            <person name="Darling A."/>
            <person name="Degnan S.M."/>
            <person name="Oakley T.H."/>
            <person name="Plachetzki D.C."/>
            <person name="Zhai Y."/>
            <person name="Adamski M."/>
            <person name="Calcino A."/>
            <person name="Cummins S.F."/>
            <person name="Goodstein D.M."/>
            <person name="Harris C."/>
            <person name="Jackson D.J."/>
            <person name="Leys S.P."/>
            <person name="Shu S."/>
            <person name="Woodcroft B.J."/>
            <person name="Vervoort M."/>
            <person name="Kosik K.S."/>
            <person name="Manning G."/>
            <person name="Degnan B.M."/>
            <person name="Rokhsar D.S."/>
        </authorList>
    </citation>
    <scope>NUCLEOTIDE SEQUENCE [LARGE SCALE GENOMIC DNA]</scope>
</reference>
<feature type="repeat" description="ANK" evidence="3">
    <location>
        <begin position="552"/>
        <end position="584"/>
    </location>
</feature>
<dbReference type="SUPFAM" id="SSF48403">
    <property type="entry name" value="Ankyrin repeat"/>
    <property type="match status" value="2"/>
</dbReference>
<evidence type="ECO:0000313" key="6">
    <source>
        <dbReference type="Proteomes" id="UP000007879"/>
    </source>
</evidence>
<dbReference type="AlphaFoldDB" id="A0A1X7UPW1"/>
<dbReference type="PANTHER" id="PTHR24198:SF165">
    <property type="entry name" value="ANKYRIN REPEAT-CONTAINING PROTEIN-RELATED"/>
    <property type="match status" value="1"/>
</dbReference>
<evidence type="ECO:0000256" key="4">
    <source>
        <dbReference type="SAM" id="MobiDB-lite"/>
    </source>
</evidence>
<keyword evidence="6" id="KW-1185">Reference proteome</keyword>
<feature type="repeat" description="ANK" evidence="3">
    <location>
        <begin position="681"/>
        <end position="713"/>
    </location>
</feature>
<name>A0A1X7UPW1_AMPQE</name>
<dbReference type="PROSITE" id="PS50297">
    <property type="entry name" value="ANK_REP_REGION"/>
    <property type="match status" value="4"/>
</dbReference>
<organism evidence="5">
    <name type="scientific">Amphimedon queenslandica</name>
    <name type="common">Sponge</name>
    <dbReference type="NCBI Taxonomy" id="400682"/>
    <lineage>
        <taxon>Eukaryota</taxon>
        <taxon>Metazoa</taxon>
        <taxon>Porifera</taxon>
        <taxon>Demospongiae</taxon>
        <taxon>Heteroscleromorpha</taxon>
        <taxon>Haplosclerida</taxon>
        <taxon>Niphatidae</taxon>
        <taxon>Amphimedon</taxon>
    </lineage>
</organism>
<dbReference type="InterPro" id="IPR036770">
    <property type="entry name" value="Ankyrin_rpt-contain_sf"/>
</dbReference>
<dbReference type="PANTHER" id="PTHR24198">
    <property type="entry name" value="ANKYRIN REPEAT AND PROTEIN KINASE DOMAIN-CONTAINING PROTEIN"/>
    <property type="match status" value="1"/>
</dbReference>
<feature type="region of interest" description="Disordered" evidence="4">
    <location>
        <begin position="315"/>
        <end position="340"/>
    </location>
</feature>
<evidence type="ECO:0000256" key="1">
    <source>
        <dbReference type="ARBA" id="ARBA00022737"/>
    </source>
</evidence>
<dbReference type="Proteomes" id="UP000007879">
    <property type="component" value="Unassembled WGS sequence"/>
</dbReference>
<dbReference type="SUPFAM" id="SSF47576">
    <property type="entry name" value="Calponin-homology domain, CH-domain"/>
    <property type="match status" value="1"/>
</dbReference>
<dbReference type="OrthoDB" id="424503at2759"/>
<feature type="repeat" description="ANK" evidence="3">
    <location>
        <begin position="887"/>
        <end position="920"/>
    </location>
</feature>
<proteinExistence type="predicted"/>
<dbReference type="InterPro" id="IPR002110">
    <property type="entry name" value="Ankyrin_rpt"/>
</dbReference>
<dbReference type="PRINTS" id="PR01415">
    <property type="entry name" value="ANKYRIN"/>
</dbReference>
<accession>A0A1X7UPW1</accession>
<sequence length="1008" mass="113425">MAAEVNAEITAWANVRLAASRQCVEDIVIGIMEGEVMKTLLERLTGTPSKRIGSLNNLTDNQKVTRVDWFLDTLKSEDLIPSLNTSSLYFARHSVNHVYPVLWHLIRKDVAFLYEIAPVFQSSSSSALKSVLSKPIPFHHGPFELSNTAHEYKPYYTSFNGRNSTYLNSKRAGEGRVRGTEHTLREIINAQLETIPEGRRIEFLDYDDVTDSKVWCCLINSFVPGTFTTEVLLNDRWTIDLVLKVASKMFRVNTKLTSKDLKEGNPIGACAVLAYVFMCGYQLKQATALVKRMEELRSQKDKIHHQLRRIESMDTVVSSTDRKNSSASSSKKDKKKGQSSNIDLQVQLETCDDELKWLMSTYSIDECSKWVELVKEAQTEARGLIMEKMKQRFDILTVPHSRMTINDLCESMVINLGLTNGNGFYGSDVKETLWPTRKLVAYKDATGQFFDDFSGAECPKGSIRGLLGVHLTDNIEIANYDFKDYTLYFESTSRNRVLKKGSKFLYQVFPGTPDQCERLLRKSAKNGNLEMLQKLVSFFKSERGFIENVDECGNTALHLAARNGHLDCTHYLLERGSCINAQNKSGGTPFSVSVEGLHKEISQLLIEWGADIHIRNIQNKTALDNVRNEDLKRFLEGKHKEQRTIVRRIAQHRDTEYLLMVIEKHITGVNPFISLASRCVNGLTLLHCAAQLGSTEAIKLLLSERVGVNVTSSSGAAPLHYSRAPHTVGFLLDNDASVNAVDCNGDTPLHCICMDTDCTEYMEKNIQLMLSFSANLLIENDNRLTPIHCAAANGHIKALELLLSDTRNQLPAASINGERNLIYLSLKYGHLECAEWLFGKGCEIEEDQLVAMCHSLFNDTEEYYKTPLEVFRFLIQKGLKVDTTFSSGKSLLHLSATLIHLPELTDLLIAGGADVNITDKAKMTPLFSACQVDNFYAASTLLKHGADYQCTDAYGQTAFDYIKDHDEWAYSGFFEDTIKTQLKAYSLKHAKLLVKSITDKFKSHKIPL</sequence>
<evidence type="ECO:0000256" key="3">
    <source>
        <dbReference type="PROSITE-ProRule" id="PRU00023"/>
    </source>
</evidence>
<evidence type="ECO:0000256" key="2">
    <source>
        <dbReference type="ARBA" id="ARBA00023043"/>
    </source>
</evidence>
<reference evidence="5" key="2">
    <citation type="submission" date="2017-05" db="UniProtKB">
        <authorList>
            <consortium name="EnsemblMetazoa"/>
        </authorList>
    </citation>
    <scope>IDENTIFICATION</scope>
</reference>
<feature type="repeat" description="ANK" evidence="3">
    <location>
        <begin position="585"/>
        <end position="617"/>
    </location>
</feature>
<dbReference type="InParanoid" id="A0A1X7UPW1"/>
<dbReference type="SMART" id="SM00248">
    <property type="entry name" value="ANK"/>
    <property type="match status" value="9"/>
</dbReference>
<dbReference type="PROSITE" id="PS50088">
    <property type="entry name" value="ANK_REPEAT"/>
    <property type="match status" value="4"/>
</dbReference>
<dbReference type="EnsemblMetazoa" id="XM_011405989.2">
    <property type="protein sequence ID" value="XP_011404291.2"/>
    <property type="gene ID" value="LOC100641129"/>
</dbReference>
<protein>
    <submittedName>
        <fullName evidence="5">Uncharacterized protein</fullName>
    </submittedName>
</protein>
<dbReference type="InterPro" id="IPR036872">
    <property type="entry name" value="CH_dom_sf"/>
</dbReference>
<gene>
    <name evidence="5" type="primary">100641129</name>
</gene>
<dbReference type="EnsemblMetazoa" id="Aqu2.1.30030_001">
    <property type="protein sequence ID" value="Aqu2.1.30030_001"/>
    <property type="gene ID" value="Aqu2.1.30030"/>
</dbReference>
<dbReference type="Pfam" id="PF00023">
    <property type="entry name" value="Ank"/>
    <property type="match status" value="1"/>
</dbReference>
<dbReference type="KEGG" id="aqu:100641129"/>
<dbReference type="Gene3D" id="1.25.40.20">
    <property type="entry name" value="Ankyrin repeat-containing domain"/>
    <property type="match status" value="3"/>
</dbReference>
<dbReference type="Pfam" id="PF12796">
    <property type="entry name" value="Ank_2"/>
    <property type="match status" value="3"/>
</dbReference>
<dbReference type="eggNOG" id="KOG4177">
    <property type="taxonomic scope" value="Eukaryota"/>
</dbReference>